<protein>
    <recommendedName>
        <fullName evidence="4">Glycosyl hydrolase family 32 domain protein</fullName>
    </recommendedName>
</protein>
<evidence type="ECO:0008006" key="4">
    <source>
        <dbReference type="Google" id="ProtNLM"/>
    </source>
</evidence>
<dbReference type="STRING" id="497964.CfE428DRAFT_4954"/>
<comment type="caution">
    <text evidence="2">The sequence shown here is derived from an EMBL/GenBank/DDBJ whole genome shotgun (WGS) entry which is preliminary data.</text>
</comment>
<evidence type="ECO:0000313" key="2">
    <source>
        <dbReference type="EMBL" id="EDY17437.1"/>
    </source>
</evidence>
<dbReference type="Gene3D" id="2.115.10.20">
    <property type="entry name" value="Glycosyl hydrolase domain, family 43"/>
    <property type="match status" value="1"/>
</dbReference>
<dbReference type="InterPro" id="IPR023296">
    <property type="entry name" value="Glyco_hydro_beta-prop_sf"/>
</dbReference>
<dbReference type="InParanoid" id="B4D7R4"/>
<evidence type="ECO:0000256" key="1">
    <source>
        <dbReference type="SAM" id="SignalP"/>
    </source>
</evidence>
<dbReference type="EMBL" id="ABVL01000019">
    <property type="protein sequence ID" value="EDY17437.1"/>
    <property type="molecule type" value="Genomic_DNA"/>
</dbReference>
<gene>
    <name evidence="2" type="ORF">CfE428DRAFT_4954</name>
</gene>
<organism evidence="2 3">
    <name type="scientific">Chthoniobacter flavus Ellin428</name>
    <dbReference type="NCBI Taxonomy" id="497964"/>
    <lineage>
        <taxon>Bacteria</taxon>
        <taxon>Pseudomonadati</taxon>
        <taxon>Verrucomicrobiota</taxon>
        <taxon>Spartobacteria</taxon>
        <taxon>Chthoniobacterales</taxon>
        <taxon>Chthoniobacteraceae</taxon>
        <taxon>Chthoniobacter</taxon>
    </lineage>
</organism>
<accession>B4D7R4</accession>
<keyword evidence="3" id="KW-1185">Reference proteome</keyword>
<keyword evidence="1" id="KW-0732">Signal</keyword>
<dbReference type="RefSeq" id="WP_006982275.1">
    <property type="nucleotide sequence ID" value="NZ_ABVL01000019.1"/>
</dbReference>
<proteinExistence type="predicted"/>
<dbReference type="SUPFAM" id="SSF75005">
    <property type="entry name" value="Arabinanase/levansucrase/invertase"/>
    <property type="match status" value="1"/>
</dbReference>
<dbReference type="Proteomes" id="UP000005824">
    <property type="component" value="Unassembled WGS sequence"/>
</dbReference>
<evidence type="ECO:0000313" key="3">
    <source>
        <dbReference type="Proteomes" id="UP000005824"/>
    </source>
</evidence>
<dbReference type="eggNOG" id="COG1621">
    <property type="taxonomic scope" value="Bacteria"/>
</dbReference>
<feature type="signal peptide" evidence="1">
    <location>
        <begin position="1"/>
        <end position="30"/>
    </location>
</feature>
<name>B4D7R4_9BACT</name>
<reference evidence="2 3" key="1">
    <citation type="journal article" date="2011" name="J. Bacteriol.">
        <title>Genome sequence of Chthoniobacter flavus Ellin428, an aerobic heterotrophic soil bacterium.</title>
        <authorList>
            <person name="Kant R."/>
            <person name="van Passel M.W."/>
            <person name="Palva A."/>
            <person name="Lucas S."/>
            <person name="Lapidus A."/>
            <person name="Glavina Del Rio T."/>
            <person name="Dalin E."/>
            <person name="Tice H."/>
            <person name="Bruce D."/>
            <person name="Goodwin L."/>
            <person name="Pitluck S."/>
            <person name="Larimer F.W."/>
            <person name="Land M.L."/>
            <person name="Hauser L."/>
            <person name="Sangwan P."/>
            <person name="de Vos W.M."/>
            <person name="Janssen P.H."/>
            <person name="Smidt H."/>
        </authorList>
    </citation>
    <scope>NUCLEOTIDE SEQUENCE [LARGE SCALE GENOMIC DNA]</scope>
    <source>
        <strain evidence="2 3">Ellin428</strain>
    </source>
</reference>
<sequence>MFSLAICARLVRMAFLPVFLASSLPLPSRAGTPPAKPEEQVFFSFDDESLPWRDNLHLTLVAPRKYEGNPVLKRGPQGSVDGNGALLYGTVIQDGGKYRMWYIGQPQPDPKFPEDTNPPYRPVCYAESQDGIHWDKPALGLVSFCGRKDNNIVSIEPADHPFARPDDFVSVLRDEGDPDPARRYKMVYIAYLPQVKHSTAVRCVSPDGLRWKLASTDEFTKGHFENTSLIKFNGLYYVTGQNLGRAGGHRPDGMDAGRTMTAFFSPDFQHWSNGRALCFIRSGYEQKPESQGQELHMGAGLWNRGNVVLGLYGRWYGDHIDTTPEKKKISFLYDLKIDLGFVVSNDAIHYREPVPDFVMVGPGADDAWDARAILQAQAFCNTDTETYIWYTPWNTRNPAKVPPVPAPQLPVTHNIGLLTLRRDGFGYLSKHVTDIPEKPSPFLRKDTEASVLSKPVTLPFASTLILNIDGASPEAPFQVSLVDDGEQPLPGFAPVKVGQSGMRVPVSIGEHGIPAGLKFRVKVQWPGGSANPRFYALYFQPQ</sequence>
<dbReference type="AlphaFoldDB" id="B4D7R4"/>
<feature type="chain" id="PRO_5002802563" description="Glycosyl hydrolase family 32 domain protein" evidence="1">
    <location>
        <begin position="31"/>
        <end position="542"/>
    </location>
</feature>